<reference evidence="8 9" key="1">
    <citation type="submission" date="2016-11" db="EMBL/GenBank/DDBJ databases">
        <authorList>
            <person name="Jaros S."/>
            <person name="Januszkiewicz K."/>
            <person name="Wedrychowicz H."/>
        </authorList>
    </citation>
    <scope>NUCLEOTIDE SEQUENCE [LARGE SCALE GENOMIC DNA]</scope>
    <source>
        <strain evidence="8 9">DSM 15970</strain>
    </source>
</reference>
<keyword evidence="4" id="KW-0408">Iron</keyword>
<dbReference type="PANTHER" id="PTHR23426:SF65">
    <property type="entry name" value="FERREDOXIN-2, MITOCHONDRIAL"/>
    <property type="match status" value="1"/>
</dbReference>
<organism evidence="8 9">
    <name type="scientific">Parasporobacterium paucivorans DSM 15970</name>
    <dbReference type="NCBI Taxonomy" id="1122934"/>
    <lineage>
        <taxon>Bacteria</taxon>
        <taxon>Bacillati</taxon>
        <taxon>Bacillota</taxon>
        <taxon>Clostridia</taxon>
        <taxon>Lachnospirales</taxon>
        <taxon>Lachnospiraceae</taxon>
        <taxon>Parasporobacterium</taxon>
    </lineage>
</organism>
<dbReference type="PANTHER" id="PTHR23426">
    <property type="entry name" value="FERREDOXIN/ADRENODOXIN"/>
    <property type="match status" value="1"/>
</dbReference>
<evidence type="ECO:0000313" key="8">
    <source>
        <dbReference type="EMBL" id="SHJ27137.1"/>
    </source>
</evidence>
<keyword evidence="3" id="KW-0479">Metal-binding</keyword>
<proteinExistence type="inferred from homology"/>
<dbReference type="GO" id="GO:0009055">
    <property type="term" value="F:electron transfer activity"/>
    <property type="evidence" value="ECO:0007669"/>
    <property type="project" value="TreeGrafter"/>
</dbReference>
<evidence type="ECO:0000256" key="5">
    <source>
        <dbReference type="ARBA" id="ARBA00023014"/>
    </source>
</evidence>
<evidence type="ECO:0000259" key="7">
    <source>
        <dbReference type="PROSITE" id="PS51085"/>
    </source>
</evidence>
<evidence type="ECO:0000256" key="3">
    <source>
        <dbReference type="ARBA" id="ARBA00022723"/>
    </source>
</evidence>
<dbReference type="AlphaFoldDB" id="A0A1M6HYD0"/>
<evidence type="ECO:0000256" key="1">
    <source>
        <dbReference type="ARBA" id="ARBA00010914"/>
    </source>
</evidence>
<dbReference type="InterPro" id="IPR001055">
    <property type="entry name" value="Adrenodoxin-like"/>
</dbReference>
<accession>A0A1M6HYD0</accession>
<dbReference type="SUPFAM" id="SSF54292">
    <property type="entry name" value="2Fe-2S ferredoxin-like"/>
    <property type="match status" value="1"/>
</dbReference>
<dbReference type="RefSeq" id="WP_073993937.1">
    <property type="nucleotide sequence ID" value="NZ_FQYT01000016.1"/>
</dbReference>
<comment type="similarity">
    <text evidence="1">Belongs to the adrenodoxin/putidaredoxin family.</text>
</comment>
<evidence type="ECO:0000256" key="4">
    <source>
        <dbReference type="ARBA" id="ARBA00023004"/>
    </source>
</evidence>
<protein>
    <submittedName>
        <fullName evidence="8">2Fe-2S iron-sulfur cluster binding domain-containing protein</fullName>
    </submittedName>
</protein>
<keyword evidence="5" id="KW-0411">Iron-sulfur</keyword>
<dbReference type="GO" id="GO:0140647">
    <property type="term" value="P:P450-containing electron transport chain"/>
    <property type="evidence" value="ECO:0007669"/>
    <property type="project" value="InterPro"/>
</dbReference>
<dbReference type="STRING" id="1122934.SAMN02745691_01646"/>
<evidence type="ECO:0000313" key="9">
    <source>
        <dbReference type="Proteomes" id="UP000184342"/>
    </source>
</evidence>
<dbReference type="InterPro" id="IPR036010">
    <property type="entry name" value="2Fe-2S_ferredoxin-like_sf"/>
</dbReference>
<dbReference type="InterPro" id="IPR001041">
    <property type="entry name" value="2Fe-2S_ferredoxin-type"/>
</dbReference>
<dbReference type="Pfam" id="PF00111">
    <property type="entry name" value="Fer2"/>
    <property type="match status" value="1"/>
</dbReference>
<dbReference type="EMBL" id="FQYT01000016">
    <property type="protein sequence ID" value="SHJ27137.1"/>
    <property type="molecule type" value="Genomic_DNA"/>
</dbReference>
<sequence>MAKVTFISETEVKQGKSLLKAAGDANIKLKTSCDGKGKCGKCVVKVVSGELTEPTKSEIDILGNKKIKEGYRLACQADVTGDKVVVITKE</sequence>
<dbReference type="OrthoDB" id="9810588at2"/>
<dbReference type="CDD" id="cd00207">
    <property type="entry name" value="fer2"/>
    <property type="match status" value="1"/>
</dbReference>
<comment type="cofactor">
    <cofactor evidence="6">
        <name>[2Fe-2S] cluster</name>
        <dbReference type="ChEBI" id="CHEBI:190135"/>
    </cofactor>
</comment>
<dbReference type="GO" id="GO:0046872">
    <property type="term" value="F:metal ion binding"/>
    <property type="evidence" value="ECO:0007669"/>
    <property type="project" value="UniProtKB-KW"/>
</dbReference>
<dbReference type="InterPro" id="IPR012675">
    <property type="entry name" value="Beta-grasp_dom_sf"/>
</dbReference>
<keyword evidence="9" id="KW-1185">Reference proteome</keyword>
<dbReference type="PROSITE" id="PS51085">
    <property type="entry name" value="2FE2S_FER_2"/>
    <property type="match status" value="1"/>
</dbReference>
<evidence type="ECO:0000256" key="6">
    <source>
        <dbReference type="ARBA" id="ARBA00034078"/>
    </source>
</evidence>
<feature type="domain" description="2Fe-2S ferredoxin-type" evidence="7">
    <location>
        <begin position="2"/>
        <end position="90"/>
    </location>
</feature>
<gene>
    <name evidence="8" type="ORF">SAMN02745691_01646</name>
</gene>
<dbReference type="Proteomes" id="UP000184342">
    <property type="component" value="Unassembled WGS sequence"/>
</dbReference>
<dbReference type="GO" id="GO:0051537">
    <property type="term" value="F:2 iron, 2 sulfur cluster binding"/>
    <property type="evidence" value="ECO:0007669"/>
    <property type="project" value="UniProtKB-KW"/>
</dbReference>
<evidence type="ECO:0000256" key="2">
    <source>
        <dbReference type="ARBA" id="ARBA00022714"/>
    </source>
</evidence>
<keyword evidence="2" id="KW-0001">2Fe-2S</keyword>
<name>A0A1M6HYD0_9FIRM</name>
<dbReference type="Gene3D" id="3.10.20.30">
    <property type="match status" value="1"/>
</dbReference>